<evidence type="ECO:0000313" key="2">
    <source>
        <dbReference type="Proteomes" id="UP001221898"/>
    </source>
</evidence>
<dbReference type="Proteomes" id="UP001221898">
    <property type="component" value="Unassembled WGS sequence"/>
</dbReference>
<organism evidence="1 2">
    <name type="scientific">Aldrovandia affinis</name>
    <dbReference type="NCBI Taxonomy" id="143900"/>
    <lineage>
        <taxon>Eukaryota</taxon>
        <taxon>Metazoa</taxon>
        <taxon>Chordata</taxon>
        <taxon>Craniata</taxon>
        <taxon>Vertebrata</taxon>
        <taxon>Euteleostomi</taxon>
        <taxon>Actinopterygii</taxon>
        <taxon>Neopterygii</taxon>
        <taxon>Teleostei</taxon>
        <taxon>Notacanthiformes</taxon>
        <taxon>Halosauridae</taxon>
        <taxon>Aldrovandia</taxon>
    </lineage>
</organism>
<comment type="caution">
    <text evidence="1">The sequence shown here is derived from an EMBL/GenBank/DDBJ whole genome shotgun (WGS) entry which is preliminary data.</text>
</comment>
<protein>
    <submittedName>
        <fullName evidence="1">Uncharacterized protein</fullName>
    </submittedName>
</protein>
<evidence type="ECO:0000313" key="1">
    <source>
        <dbReference type="EMBL" id="KAJ8388638.1"/>
    </source>
</evidence>
<accession>A0AAD7RR75</accession>
<dbReference type="AlphaFoldDB" id="A0AAD7RR75"/>
<dbReference type="EMBL" id="JAINUG010000192">
    <property type="protein sequence ID" value="KAJ8388638.1"/>
    <property type="molecule type" value="Genomic_DNA"/>
</dbReference>
<name>A0AAD7RR75_9TELE</name>
<proteinExistence type="predicted"/>
<keyword evidence="2" id="KW-1185">Reference proteome</keyword>
<gene>
    <name evidence="1" type="ORF">AAFF_G00132030</name>
</gene>
<sequence length="114" mass="12733">MPVLSLRATAVIHPSRFTGDVKYGKLFCTGGNKEPGSVRPAVSPDERESLHAYMLATRGQCRSLLQTEQAFSKRAFYRFHSGLFERAILKVKQTPIKAHLLLSSVPLRRGGRHV</sequence>
<reference evidence="1" key="1">
    <citation type="journal article" date="2023" name="Science">
        <title>Genome structures resolve the early diversification of teleost fishes.</title>
        <authorList>
            <person name="Parey E."/>
            <person name="Louis A."/>
            <person name="Montfort J."/>
            <person name="Bouchez O."/>
            <person name="Roques C."/>
            <person name="Iampietro C."/>
            <person name="Lluch J."/>
            <person name="Castinel A."/>
            <person name="Donnadieu C."/>
            <person name="Desvignes T."/>
            <person name="Floi Bucao C."/>
            <person name="Jouanno E."/>
            <person name="Wen M."/>
            <person name="Mejri S."/>
            <person name="Dirks R."/>
            <person name="Jansen H."/>
            <person name="Henkel C."/>
            <person name="Chen W.J."/>
            <person name="Zahm M."/>
            <person name="Cabau C."/>
            <person name="Klopp C."/>
            <person name="Thompson A.W."/>
            <person name="Robinson-Rechavi M."/>
            <person name="Braasch I."/>
            <person name="Lecointre G."/>
            <person name="Bobe J."/>
            <person name="Postlethwait J.H."/>
            <person name="Berthelot C."/>
            <person name="Roest Crollius H."/>
            <person name="Guiguen Y."/>
        </authorList>
    </citation>
    <scope>NUCLEOTIDE SEQUENCE</scope>
    <source>
        <strain evidence="1">NC1722</strain>
    </source>
</reference>